<reference evidence="2" key="1">
    <citation type="submission" date="2017-03" db="EMBL/GenBank/DDBJ databases">
        <title>Phytopthora megakarya and P. palmivora, two closely related causual agents of cacao black pod achieved similar genome size and gene model numbers by different mechanisms.</title>
        <authorList>
            <person name="Ali S."/>
            <person name="Shao J."/>
            <person name="Larry D.J."/>
            <person name="Kronmiller B."/>
            <person name="Shen D."/>
            <person name="Strem M.D."/>
            <person name="Melnick R.L."/>
            <person name="Guiltinan M.J."/>
            <person name="Tyler B.M."/>
            <person name="Meinhardt L.W."/>
            <person name="Bailey B.A."/>
        </authorList>
    </citation>
    <scope>NUCLEOTIDE SEQUENCE [LARGE SCALE GENOMIC DNA]</scope>
    <source>
        <strain evidence="2">zdho120</strain>
    </source>
</reference>
<comment type="caution">
    <text evidence="1">The sequence shown here is derived from an EMBL/GenBank/DDBJ whole genome shotgun (WGS) entry which is preliminary data.</text>
</comment>
<keyword evidence="2" id="KW-1185">Reference proteome</keyword>
<protein>
    <submittedName>
        <fullName evidence="1">Uncharacterized protein</fullName>
    </submittedName>
</protein>
<organism evidence="1 2">
    <name type="scientific">Phytophthora megakarya</name>
    <dbReference type="NCBI Taxonomy" id="4795"/>
    <lineage>
        <taxon>Eukaryota</taxon>
        <taxon>Sar</taxon>
        <taxon>Stramenopiles</taxon>
        <taxon>Oomycota</taxon>
        <taxon>Peronosporomycetes</taxon>
        <taxon>Peronosporales</taxon>
        <taxon>Peronosporaceae</taxon>
        <taxon>Phytophthora</taxon>
    </lineage>
</organism>
<name>A0A225UED4_9STRA</name>
<dbReference type="AlphaFoldDB" id="A0A225UED4"/>
<proteinExistence type="predicted"/>
<dbReference type="Proteomes" id="UP000198211">
    <property type="component" value="Unassembled WGS sequence"/>
</dbReference>
<accession>A0A225UED4</accession>
<gene>
    <name evidence="1" type="ORF">PHMEG_00040002</name>
</gene>
<evidence type="ECO:0000313" key="1">
    <source>
        <dbReference type="EMBL" id="OWY91425.1"/>
    </source>
</evidence>
<evidence type="ECO:0000313" key="2">
    <source>
        <dbReference type="Proteomes" id="UP000198211"/>
    </source>
</evidence>
<dbReference type="EMBL" id="NBNE01020284">
    <property type="protein sequence ID" value="OWY91425.1"/>
    <property type="molecule type" value="Genomic_DNA"/>
</dbReference>
<sequence length="72" mass="8189">MERNDWGLWVDFATPNERMMGRRMRQPSAWLRILSVKEVGELTTCHKKLDAATPHDCRTSTAKGAGVEGKLF</sequence>